<dbReference type="InterPro" id="IPR016181">
    <property type="entry name" value="Acyl_CoA_acyltransferase"/>
</dbReference>
<proteinExistence type="predicted"/>
<dbReference type="PANTHER" id="PTHR42791">
    <property type="entry name" value="GNAT FAMILY ACETYLTRANSFERASE"/>
    <property type="match status" value="1"/>
</dbReference>
<dbReference type="InterPro" id="IPR000182">
    <property type="entry name" value="GNAT_dom"/>
</dbReference>
<dbReference type="CDD" id="cd04301">
    <property type="entry name" value="NAT_SF"/>
    <property type="match status" value="1"/>
</dbReference>
<dbReference type="Proteomes" id="UP000039046">
    <property type="component" value="Unassembled WGS sequence"/>
</dbReference>
<accession>A0A0A1TN77</accession>
<sequence length="219" mass="24393">MVLVLLDATEADATRFADIEHAAITPDAVNKTLFPGPFPKEGLSRAEVLTQYLRCDPACKWVKVVDTELEAKGEQATIAFSVWYFWESGGGTLPYPTWGTGTNPEACELYFGGLQKKWQETFGGRPHAYLKFMHTTPSHRGRGAGSMMLAWGLSQADEKSLETYLQSSHEGRRLYEKLGFEQVETYVVDLSNWGGPPEDEVPIMIRPLQRSVSSSLANQ</sequence>
<reference evidence="2 3" key="1">
    <citation type="journal article" date="2015" name="Genome Announc.">
        <title>Draft Genome Sequence and Gene Annotation of the Entomopathogenic Fungus Verticillium hemipterigenum.</title>
        <authorList>
            <person name="Horn F."/>
            <person name="Habel A."/>
            <person name="Scharf D.H."/>
            <person name="Dworschak J."/>
            <person name="Brakhage A.A."/>
            <person name="Guthke R."/>
            <person name="Hertweck C."/>
            <person name="Linde J."/>
        </authorList>
    </citation>
    <scope>NUCLEOTIDE SEQUENCE [LARGE SCALE GENOMIC DNA]</scope>
</reference>
<dbReference type="SUPFAM" id="SSF55729">
    <property type="entry name" value="Acyl-CoA N-acyltransferases (Nat)"/>
    <property type="match status" value="1"/>
</dbReference>
<evidence type="ECO:0000313" key="2">
    <source>
        <dbReference type="EMBL" id="CEJ92815.1"/>
    </source>
</evidence>
<dbReference type="GO" id="GO:0016747">
    <property type="term" value="F:acyltransferase activity, transferring groups other than amino-acyl groups"/>
    <property type="evidence" value="ECO:0007669"/>
    <property type="project" value="InterPro"/>
</dbReference>
<dbReference type="InterPro" id="IPR052523">
    <property type="entry name" value="Trichothecene_AcTrans"/>
</dbReference>
<dbReference type="STRING" id="1531966.A0A0A1TN77"/>
<evidence type="ECO:0000313" key="3">
    <source>
        <dbReference type="Proteomes" id="UP000039046"/>
    </source>
</evidence>
<dbReference type="HOGENOM" id="CLU_060131_6_5_1"/>
<dbReference type="AlphaFoldDB" id="A0A0A1TN77"/>
<dbReference type="PANTHER" id="PTHR42791:SF14">
    <property type="entry name" value="N-ACETYLTRANSFERASE DOMAIN-CONTAINING PROTEIN"/>
    <property type="match status" value="1"/>
</dbReference>
<dbReference type="Pfam" id="PF00583">
    <property type="entry name" value="Acetyltransf_1"/>
    <property type="match status" value="1"/>
</dbReference>
<dbReference type="EMBL" id="CDHN01000005">
    <property type="protein sequence ID" value="CEJ92815.1"/>
    <property type="molecule type" value="Genomic_DNA"/>
</dbReference>
<protein>
    <recommendedName>
        <fullName evidence="1">N-acetyltransferase domain-containing protein</fullName>
    </recommendedName>
</protein>
<dbReference type="PROSITE" id="PS51186">
    <property type="entry name" value="GNAT"/>
    <property type="match status" value="1"/>
</dbReference>
<feature type="domain" description="N-acetyltransferase" evidence="1">
    <location>
        <begin position="51"/>
        <end position="209"/>
    </location>
</feature>
<name>A0A0A1TN77_9HYPO</name>
<dbReference type="Gene3D" id="3.40.630.30">
    <property type="match status" value="1"/>
</dbReference>
<keyword evidence="3" id="KW-1185">Reference proteome</keyword>
<dbReference type="OrthoDB" id="410198at2759"/>
<gene>
    <name evidence="2" type="ORF">VHEMI08445</name>
</gene>
<organism evidence="2 3">
    <name type="scientific">[Torrubiella] hemipterigena</name>
    <dbReference type="NCBI Taxonomy" id="1531966"/>
    <lineage>
        <taxon>Eukaryota</taxon>
        <taxon>Fungi</taxon>
        <taxon>Dikarya</taxon>
        <taxon>Ascomycota</taxon>
        <taxon>Pezizomycotina</taxon>
        <taxon>Sordariomycetes</taxon>
        <taxon>Hypocreomycetidae</taxon>
        <taxon>Hypocreales</taxon>
        <taxon>Clavicipitaceae</taxon>
        <taxon>Clavicipitaceae incertae sedis</taxon>
        <taxon>'Torrubiella' clade</taxon>
    </lineage>
</organism>
<evidence type="ECO:0000259" key="1">
    <source>
        <dbReference type="PROSITE" id="PS51186"/>
    </source>
</evidence>